<comment type="caution">
    <text evidence="1">The sequence shown here is derived from an EMBL/GenBank/DDBJ whole genome shotgun (WGS) entry which is preliminary data.</text>
</comment>
<sequence length="386" mass="45599">MGVIDIFCKLKKKEKPQLSERLIKIKKELKKRAKKINQSAILSEGEKALIQKIKEETLFLNKNNVTRTKAYLDFYNRHPEMHWAFLGHMVSRNGGWNMTDLKGGFLSKLLTRKEAESFFSFLERGNWLIFQDAFPQFMLYEASIENGLSLFHLLPAFNVSIFMEVIWESFWRDQDLYMLTMALIINEQSYLEDRVLHNSSFKKKVFNTLEFKLQEFLSMNHILLPYSQNGKQRLAGQTLRHFESLHERILLGKRLYNVLFKNNKRFLMTVQWANAHPHTGSRKDYWPHFFHDVDEGIPGRILKSRIKACQIAPGSSRIYSPRLEYAWKNITHTCAEIGDWYKDWSVINYLIPLEEIIDGEIENDYCKTLERLELAVLTKKAISFRD</sequence>
<proteinExistence type="predicted"/>
<gene>
    <name evidence="1" type="ORF">ACFYKT_00655</name>
</gene>
<dbReference type="RefSeq" id="WP_389213969.1">
    <property type="nucleotide sequence ID" value="NZ_JBIACJ010000001.1"/>
</dbReference>
<evidence type="ECO:0000313" key="1">
    <source>
        <dbReference type="EMBL" id="MFE8694862.1"/>
    </source>
</evidence>
<name>A0ABW6JWG4_9BACI</name>
<dbReference type="Proteomes" id="UP001601058">
    <property type="component" value="Unassembled WGS sequence"/>
</dbReference>
<evidence type="ECO:0000313" key="2">
    <source>
        <dbReference type="Proteomes" id="UP001601058"/>
    </source>
</evidence>
<dbReference type="InterPro" id="IPR019658">
    <property type="entry name" value="DUF2515"/>
</dbReference>
<accession>A0ABW6JWG4</accession>
<reference evidence="1 2" key="1">
    <citation type="submission" date="2024-08" db="EMBL/GenBank/DDBJ databases">
        <title>Two novel Cytobacillus novel species.</title>
        <authorList>
            <person name="Liu G."/>
        </authorList>
    </citation>
    <scope>NUCLEOTIDE SEQUENCE [LARGE SCALE GENOMIC DNA]</scope>
    <source>
        <strain evidence="1 2">FJAT-53684</strain>
    </source>
</reference>
<keyword evidence="2" id="KW-1185">Reference proteome</keyword>
<organism evidence="1 2">
    <name type="scientific">Cytobacillus mangrovibacter</name>
    <dbReference type="NCBI Taxonomy" id="3299024"/>
    <lineage>
        <taxon>Bacteria</taxon>
        <taxon>Bacillati</taxon>
        <taxon>Bacillota</taxon>
        <taxon>Bacilli</taxon>
        <taxon>Bacillales</taxon>
        <taxon>Bacillaceae</taxon>
        <taxon>Cytobacillus</taxon>
    </lineage>
</organism>
<dbReference type="EMBL" id="JBIACJ010000001">
    <property type="protein sequence ID" value="MFE8694862.1"/>
    <property type="molecule type" value="Genomic_DNA"/>
</dbReference>
<protein>
    <submittedName>
        <fullName evidence="1">DUF2515 domain-containing protein</fullName>
    </submittedName>
</protein>
<dbReference type="Pfam" id="PF10720">
    <property type="entry name" value="DUF2515"/>
    <property type="match status" value="1"/>
</dbReference>